<gene>
    <name evidence="1" type="ORF">ALC57_06345</name>
</gene>
<accession>A0A151J8R5</accession>
<dbReference type="SUPFAM" id="SSF53720">
    <property type="entry name" value="ALDH-like"/>
    <property type="match status" value="1"/>
</dbReference>
<name>A0A151J8R5_9HYME</name>
<dbReference type="InterPro" id="IPR016161">
    <property type="entry name" value="Ald_DH/histidinol_DH"/>
</dbReference>
<protein>
    <recommendedName>
        <fullName evidence="3">Aldehyde dehydrogenase domain-containing protein</fullName>
    </recommendedName>
</protein>
<keyword evidence="2" id="KW-1185">Reference proteome</keyword>
<dbReference type="Proteomes" id="UP000078492">
    <property type="component" value="Unassembled WGS sequence"/>
</dbReference>
<feature type="non-terminal residue" evidence="1">
    <location>
        <position position="1"/>
    </location>
</feature>
<dbReference type="InterPro" id="IPR016162">
    <property type="entry name" value="Ald_DH_N"/>
</dbReference>
<dbReference type="Gene3D" id="3.40.605.10">
    <property type="entry name" value="Aldehyde Dehydrogenase, Chain A, domain 1"/>
    <property type="match status" value="1"/>
</dbReference>
<reference evidence="1 2" key="1">
    <citation type="submission" date="2015-09" db="EMBL/GenBank/DDBJ databases">
        <title>Trachymyrmex cornetzi WGS genome.</title>
        <authorList>
            <person name="Nygaard S."/>
            <person name="Hu H."/>
            <person name="Boomsma J."/>
            <person name="Zhang G."/>
        </authorList>
    </citation>
    <scope>NUCLEOTIDE SEQUENCE [LARGE SCALE GENOMIC DNA]</scope>
    <source>
        <strain evidence="1">Tcor2-1</strain>
        <tissue evidence="1">Whole body</tissue>
    </source>
</reference>
<dbReference type="STRING" id="471704.A0A151J8R5"/>
<evidence type="ECO:0000313" key="2">
    <source>
        <dbReference type="Proteomes" id="UP000078492"/>
    </source>
</evidence>
<evidence type="ECO:0000313" key="1">
    <source>
        <dbReference type="EMBL" id="KYN21247.1"/>
    </source>
</evidence>
<dbReference type="AlphaFoldDB" id="A0A151J8R5"/>
<dbReference type="GO" id="GO:0016491">
    <property type="term" value="F:oxidoreductase activity"/>
    <property type="evidence" value="ECO:0007669"/>
    <property type="project" value="InterPro"/>
</dbReference>
<dbReference type="EMBL" id="KQ979480">
    <property type="protein sequence ID" value="KYN21247.1"/>
    <property type="molecule type" value="Genomic_DNA"/>
</dbReference>
<organism evidence="1 2">
    <name type="scientific">Trachymyrmex cornetzi</name>
    <dbReference type="NCBI Taxonomy" id="471704"/>
    <lineage>
        <taxon>Eukaryota</taxon>
        <taxon>Metazoa</taxon>
        <taxon>Ecdysozoa</taxon>
        <taxon>Arthropoda</taxon>
        <taxon>Hexapoda</taxon>
        <taxon>Insecta</taxon>
        <taxon>Pterygota</taxon>
        <taxon>Neoptera</taxon>
        <taxon>Endopterygota</taxon>
        <taxon>Hymenoptera</taxon>
        <taxon>Apocrita</taxon>
        <taxon>Aculeata</taxon>
        <taxon>Formicoidea</taxon>
        <taxon>Formicidae</taxon>
        <taxon>Myrmicinae</taxon>
        <taxon>Trachymyrmex</taxon>
    </lineage>
</organism>
<proteinExistence type="predicted"/>
<evidence type="ECO:0008006" key="3">
    <source>
        <dbReference type="Google" id="ProtNLM"/>
    </source>
</evidence>
<sequence length="266" mass="30761">YFYFEQKDVIFINAYLEFGTGTSLPFQKIMFRCFRSFLYHNNDNNELVQLEDEDQINLNTYTGSIYNHFYNGTWQKPVSDTYWIHNDNIYAHATRVDIKRSTSSAIEAFESWSNLPINSRTEILNNLAYTLEHNGKYLLAKTVSKCIKLLNTIHKNILTCQDERLELIAIRAPGGVIPLYHTDEVILFSYLTVSLYFGNCVVVVYSRNSCNIIPYFNMFSTAEIPPGVINLISYKNLPYSAQISHPELIDQLLEVTIPKNIILPLK</sequence>